<dbReference type="EMBL" id="CAJNOG010001195">
    <property type="protein sequence ID" value="CAF1419505.1"/>
    <property type="molecule type" value="Genomic_DNA"/>
</dbReference>
<dbReference type="Proteomes" id="UP000663845">
    <property type="component" value="Unassembled WGS sequence"/>
</dbReference>
<name>A0A815MEF3_9BILA</name>
<proteinExistence type="predicted"/>
<organism evidence="2 4">
    <name type="scientific">Adineta steineri</name>
    <dbReference type="NCBI Taxonomy" id="433720"/>
    <lineage>
        <taxon>Eukaryota</taxon>
        <taxon>Metazoa</taxon>
        <taxon>Spiralia</taxon>
        <taxon>Gnathifera</taxon>
        <taxon>Rotifera</taxon>
        <taxon>Eurotatoria</taxon>
        <taxon>Bdelloidea</taxon>
        <taxon>Adinetida</taxon>
        <taxon>Adinetidae</taxon>
        <taxon>Adineta</taxon>
    </lineage>
</organism>
<keyword evidence="1" id="KW-0472">Membrane</keyword>
<reference evidence="2" key="1">
    <citation type="submission" date="2021-02" db="EMBL/GenBank/DDBJ databases">
        <authorList>
            <person name="Nowell W R."/>
        </authorList>
    </citation>
    <scope>NUCLEOTIDE SEQUENCE</scope>
</reference>
<evidence type="ECO:0000313" key="2">
    <source>
        <dbReference type="EMBL" id="CAF1419505.1"/>
    </source>
</evidence>
<dbReference type="AlphaFoldDB" id="A0A815MEF3"/>
<sequence>MSSKHGGNDTIVGYITNVSNENKKTKYFVKFTMSSENDEIVDGWIFSSISGIITTPLGLAMTNSLKNKTAIKLWGSIEKKDST</sequence>
<feature type="transmembrane region" description="Helical" evidence="1">
    <location>
        <begin position="43"/>
        <end position="62"/>
    </location>
</feature>
<gene>
    <name evidence="2" type="ORF">JYZ213_LOCUS38886</name>
    <name evidence="3" type="ORF">OXD698_LOCUS28532</name>
</gene>
<evidence type="ECO:0000313" key="3">
    <source>
        <dbReference type="EMBL" id="CAF3983643.1"/>
    </source>
</evidence>
<protein>
    <submittedName>
        <fullName evidence="2">Uncharacterized protein</fullName>
    </submittedName>
</protein>
<keyword evidence="1" id="KW-0812">Transmembrane</keyword>
<evidence type="ECO:0000313" key="4">
    <source>
        <dbReference type="Proteomes" id="UP000663845"/>
    </source>
</evidence>
<accession>A0A815MEF3</accession>
<comment type="caution">
    <text evidence="2">The sequence shown here is derived from an EMBL/GenBank/DDBJ whole genome shotgun (WGS) entry which is preliminary data.</text>
</comment>
<dbReference type="Proteomes" id="UP000663844">
    <property type="component" value="Unassembled WGS sequence"/>
</dbReference>
<dbReference type="EMBL" id="CAJOAZ010003085">
    <property type="protein sequence ID" value="CAF3983643.1"/>
    <property type="molecule type" value="Genomic_DNA"/>
</dbReference>
<evidence type="ECO:0000256" key="1">
    <source>
        <dbReference type="SAM" id="Phobius"/>
    </source>
</evidence>
<keyword evidence="1" id="KW-1133">Transmembrane helix</keyword>